<evidence type="ECO:0000313" key="1">
    <source>
        <dbReference type="EMBL" id="KCZ55494.1"/>
    </source>
</evidence>
<proteinExistence type="predicted"/>
<organism evidence="1 2">
    <name type="scientific">Hyphomonas beringensis</name>
    <dbReference type="NCBI Taxonomy" id="1280946"/>
    <lineage>
        <taxon>Bacteria</taxon>
        <taxon>Pseudomonadati</taxon>
        <taxon>Pseudomonadota</taxon>
        <taxon>Alphaproteobacteria</taxon>
        <taxon>Hyphomonadales</taxon>
        <taxon>Hyphomonadaceae</taxon>
        <taxon>Hyphomonas</taxon>
    </lineage>
</organism>
<gene>
    <name evidence="1" type="ORF">HY29_12280</name>
</gene>
<dbReference type="PATRIC" id="fig|1280946.3.peg.1247"/>
<name>A0A062UFW5_9PROT</name>
<protein>
    <submittedName>
        <fullName evidence="1">Uncharacterized protein</fullName>
    </submittedName>
</protein>
<keyword evidence="2" id="KW-1185">Reference proteome</keyword>
<evidence type="ECO:0000313" key="2">
    <source>
        <dbReference type="Proteomes" id="UP000027037"/>
    </source>
</evidence>
<dbReference type="Proteomes" id="UP000027037">
    <property type="component" value="Unassembled WGS sequence"/>
</dbReference>
<dbReference type="EMBL" id="AWFF01000030">
    <property type="protein sequence ID" value="KCZ55494.1"/>
    <property type="molecule type" value="Genomic_DNA"/>
</dbReference>
<reference evidence="1 2" key="1">
    <citation type="journal article" date="2014" name="Antonie Van Leeuwenhoek">
        <title>Hyphomonas beringensis sp. nov. and Hyphomonas chukchiensis sp. nov., isolated from surface seawater of the Bering Sea and Chukchi Sea.</title>
        <authorList>
            <person name="Li C."/>
            <person name="Lai Q."/>
            <person name="Li G."/>
            <person name="Dong C."/>
            <person name="Wang J."/>
            <person name="Liao Y."/>
            <person name="Shao Z."/>
        </authorList>
    </citation>
    <scope>NUCLEOTIDE SEQUENCE [LARGE SCALE GENOMIC DNA]</scope>
    <source>
        <strain evidence="1 2">25B14_1</strain>
    </source>
</reference>
<dbReference type="AlphaFoldDB" id="A0A062UFW5"/>
<sequence>MDAWLAGERTGLYPPKFALAALAPGMCRRARKSGASNSGMTGESVLHWPDIALSWITRR</sequence>
<comment type="caution">
    <text evidence="1">The sequence shown here is derived from an EMBL/GenBank/DDBJ whole genome shotgun (WGS) entry which is preliminary data.</text>
</comment>
<accession>A0A062UFW5</accession>